<dbReference type="PROSITE" id="PS50109">
    <property type="entry name" value="HIS_KIN"/>
    <property type="match status" value="1"/>
</dbReference>
<sequence length="458" mass="51943">MQTLSEIQSRLTRCYFSQPERQMELQPGEVLREEFAFNDRLYFVLEGELEGMIRNTSSDDDESDEQLTMFIAKPGAYIGMHSFFSHEKRSSSRIVAKTRSRLAWIDGKTEPVEPQVYGSISEQFMLVIIDELFSRQLSLWKLTIERERVFKQLFESERLSTLGLLASGIAHELNNAISVVDSSAQRLNAFVSDLLSKHEPDLCAWFEWGSHQGQKFSSVDVRIRSKELMAEHHLSENEARTLARAVGNEPITDIPAHVSQALALWEAGRDFYDMRLAARHASNIVRSVKQLGYNDSSNYRMIDINQTVEEALTLLQSQLRGIKVNLQLSDRPALWGSNSELVQIWVNIIKNACEALISAATPEPQITITSQIRKRAFHISIANNGPQIEDELKHKIFQPNFTTKKDEHCIGLGLGLYITQRLVCGYGGKIKLESNEAHTVFRIALPLTTKPTFSQTGE</sequence>
<dbReference type="InterPro" id="IPR000595">
    <property type="entry name" value="cNMP-bd_dom"/>
</dbReference>
<protein>
    <recommendedName>
        <fullName evidence="2">histidine kinase</fullName>
        <ecNumber evidence="2">2.7.13.3</ecNumber>
    </recommendedName>
</protein>
<dbReference type="PROSITE" id="PS50042">
    <property type="entry name" value="CNMP_BINDING_3"/>
    <property type="match status" value="1"/>
</dbReference>
<dbReference type="Pfam" id="PF00027">
    <property type="entry name" value="cNMP_binding"/>
    <property type="match status" value="1"/>
</dbReference>
<dbReference type="Proteomes" id="UP000281521">
    <property type="component" value="Unassembled WGS sequence"/>
</dbReference>
<evidence type="ECO:0000256" key="2">
    <source>
        <dbReference type="ARBA" id="ARBA00012438"/>
    </source>
</evidence>
<dbReference type="InterPro" id="IPR003594">
    <property type="entry name" value="HATPase_dom"/>
</dbReference>
<keyword evidence="3" id="KW-0597">Phosphoprotein</keyword>
<dbReference type="Pfam" id="PF02518">
    <property type="entry name" value="HATPase_c"/>
    <property type="match status" value="1"/>
</dbReference>
<dbReference type="InterPro" id="IPR004358">
    <property type="entry name" value="Sig_transdc_His_kin-like_C"/>
</dbReference>
<evidence type="ECO:0000256" key="1">
    <source>
        <dbReference type="ARBA" id="ARBA00000085"/>
    </source>
</evidence>
<accession>A0A3P5DJ12</accession>
<name>A0A3P5DJ12_ECOLX</name>
<dbReference type="Gene3D" id="1.10.287.130">
    <property type="match status" value="1"/>
</dbReference>
<dbReference type="EC" id="2.7.13.3" evidence="2"/>
<dbReference type="Gene3D" id="2.60.120.10">
    <property type="entry name" value="Jelly Rolls"/>
    <property type="match status" value="1"/>
</dbReference>
<organism evidence="4 5">
    <name type="scientific">Escherichia coli</name>
    <dbReference type="NCBI Taxonomy" id="562"/>
    <lineage>
        <taxon>Bacteria</taxon>
        <taxon>Pseudomonadati</taxon>
        <taxon>Pseudomonadota</taxon>
        <taxon>Gammaproteobacteria</taxon>
        <taxon>Enterobacterales</taxon>
        <taxon>Enterobacteriaceae</taxon>
        <taxon>Escherichia</taxon>
    </lineage>
</organism>
<evidence type="ECO:0000256" key="3">
    <source>
        <dbReference type="ARBA" id="ARBA00022553"/>
    </source>
</evidence>
<dbReference type="InterPro" id="IPR005467">
    <property type="entry name" value="His_kinase_dom"/>
</dbReference>
<dbReference type="EMBL" id="UWXJ01000001">
    <property type="protein sequence ID" value="VCY81495.1"/>
    <property type="molecule type" value="Genomic_DNA"/>
</dbReference>
<dbReference type="PANTHER" id="PTHR43065:SF48">
    <property type="entry name" value="HISTIDINE KINASE"/>
    <property type="match status" value="1"/>
</dbReference>
<dbReference type="AlphaFoldDB" id="A0A3P5DJ12"/>
<dbReference type="SMART" id="SM00387">
    <property type="entry name" value="HATPase_c"/>
    <property type="match status" value="1"/>
</dbReference>
<reference evidence="4 5" key="1">
    <citation type="submission" date="2018-10" db="EMBL/GenBank/DDBJ databases">
        <authorList>
            <person name="Noll B N."/>
        </authorList>
    </citation>
    <scope>NUCLEOTIDE SEQUENCE [LARGE SCALE GENOMIC DNA]</scope>
    <source>
        <strain evidence="4">Ecoli022</strain>
    </source>
</reference>
<proteinExistence type="predicted"/>
<dbReference type="InterPro" id="IPR014710">
    <property type="entry name" value="RmlC-like_jellyroll"/>
</dbReference>
<dbReference type="SUPFAM" id="SSF51206">
    <property type="entry name" value="cAMP-binding domain-like"/>
    <property type="match status" value="1"/>
</dbReference>
<comment type="catalytic activity">
    <reaction evidence="1">
        <text>ATP + protein L-histidine = ADP + protein N-phospho-L-histidine.</text>
        <dbReference type="EC" id="2.7.13.3"/>
    </reaction>
</comment>
<dbReference type="SUPFAM" id="SSF55874">
    <property type="entry name" value="ATPase domain of HSP90 chaperone/DNA topoisomerase II/histidine kinase"/>
    <property type="match status" value="1"/>
</dbReference>
<dbReference type="RefSeq" id="WP_057078656.1">
    <property type="nucleotide sequence ID" value="NZ_BNFJ01000001.1"/>
</dbReference>
<dbReference type="PANTHER" id="PTHR43065">
    <property type="entry name" value="SENSOR HISTIDINE KINASE"/>
    <property type="match status" value="1"/>
</dbReference>
<evidence type="ECO:0000313" key="4">
    <source>
        <dbReference type="EMBL" id="VCY81495.1"/>
    </source>
</evidence>
<evidence type="ECO:0000313" key="5">
    <source>
        <dbReference type="Proteomes" id="UP000281521"/>
    </source>
</evidence>
<dbReference type="InterPro" id="IPR036890">
    <property type="entry name" value="HATPase_C_sf"/>
</dbReference>
<gene>
    <name evidence="4" type="ORF">BANRA_00114</name>
</gene>
<dbReference type="PRINTS" id="PR00344">
    <property type="entry name" value="BCTRLSENSOR"/>
</dbReference>
<dbReference type="CDD" id="cd00038">
    <property type="entry name" value="CAP_ED"/>
    <property type="match status" value="1"/>
</dbReference>
<dbReference type="GO" id="GO:0004673">
    <property type="term" value="F:protein histidine kinase activity"/>
    <property type="evidence" value="ECO:0007669"/>
    <property type="project" value="UniProtKB-EC"/>
</dbReference>
<dbReference type="InterPro" id="IPR018490">
    <property type="entry name" value="cNMP-bd_dom_sf"/>
</dbReference>
<dbReference type="Gene3D" id="3.30.565.10">
    <property type="entry name" value="Histidine kinase-like ATPase, C-terminal domain"/>
    <property type="match status" value="1"/>
</dbReference>